<evidence type="ECO:0000313" key="8">
    <source>
        <dbReference type="Proteomes" id="UP000076825"/>
    </source>
</evidence>
<dbReference type="STRING" id="123899.SAMEA3906487_01022"/>
<dbReference type="Pfam" id="PF00732">
    <property type="entry name" value="GMC_oxred_N"/>
    <property type="match status" value="1"/>
</dbReference>
<dbReference type="AlphaFoldDB" id="A0A146ARD8"/>
<dbReference type="InterPro" id="IPR000172">
    <property type="entry name" value="GMC_OxRdtase_N"/>
</dbReference>
<dbReference type="PATRIC" id="fig|123899.6.peg.1001"/>
<feature type="domain" description="Glucose-methanol-choline oxidoreductase C-terminal" evidence="6">
    <location>
        <begin position="449"/>
        <end position="569"/>
    </location>
</feature>
<dbReference type="GO" id="GO:0050660">
    <property type="term" value="F:flavin adenine dinucleotide binding"/>
    <property type="evidence" value="ECO:0007669"/>
    <property type="project" value="InterPro"/>
</dbReference>
<proteinExistence type="inferred from homology"/>
<keyword evidence="3" id="KW-0274">FAD</keyword>
<dbReference type="InterPro" id="IPR036188">
    <property type="entry name" value="FAD/NAD-bd_sf"/>
</dbReference>
<dbReference type="Gene3D" id="3.50.50.60">
    <property type="entry name" value="FAD/NAD(P)-binding domain"/>
    <property type="match status" value="2"/>
</dbReference>
<keyword evidence="2" id="KW-0285">Flavoprotein</keyword>
<dbReference type="Pfam" id="PF05199">
    <property type="entry name" value="GMC_oxred_C"/>
    <property type="match status" value="1"/>
</dbReference>
<protein>
    <submittedName>
        <fullName evidence="7">Gluconate dehydrogenase subunit</fullName>
        <ecNumber evidence="7">1.1.99.3</ecNumber>
    </submittedName>
</protein>
<feature type="domain" description="Glucose-methanol-choline oxidoreductase N-terminal" evidence="5">
    <location>
        <begin position="148"/>
        <end position="335"/>
    </location>
</feature>
<evidence type="ECO:0000256" key="3">
    <source>
        <dbReference type="ARBA" id="ARBA00022827"/>
    </source>
</evidence>
<sequence>MAIQKERVNVVLVGFGWTGAIFGEQLTAAGQTVVALERGHMQQTSTDAKFPQVADELNYGVRGKLFQPLAKDSLTIRHDVGHTAVPYRQYGSFLLGNSVGGAGLHWNGMFYRYLPNQLRLKSFYEEKYGKGIVPEGMYLQDYPVSYEELEPYFAKFEEVCGVSGQAGNLKGVKLKGGNPFEGWRSTEFPNKPLINSYASELFRKGCEELGYSPYPAPAANASAPYTNQYGVRLGPCNYCGFCEKFACYNYSKASPQTTILPVLLQRQNFELRTNANVVKINTDSEKKIATGVTYVDGQGREVFQPADIVILNAFAIHNVRLLLLSKIGQPYDPVSQTGTLGRSYAYQRDVSIKVVMPAGTKLNTFIGTGAGGVAMDNFNETTFDHSGLGFLGGASIRTSIHGGRPIQQTPTEAGSAKWGSGWKKATQEGYQRIFSIGISGSVMSYRNAYLDLDPTYTDNLGLPLLRMTFNWHANENKVANYLMNKMAFVGRALGGKVEYEDFALDAPYDTRKYQSTHNTGGAIMGDDPSTSVVNKYLQHWDVHNLFVSGASAFPQNVGYNPTALVGALAYFSVSNIVEKYLPKPGMMV</sequence>
<dbReference type="GO" id="GO:0033717">
    <property type="term" value="F:gluconate 2-dehydrogenase (acceptor) activity"/>
    <property type="evidence" value="ECO:0007669"/>
    <property type="project" value="UniProtKB-EC"/>
</dbReference>
<evidence type="ECO:0000256" key="4">
    <source>
        <dbReference type="ARBA" id="ARBA00023002"/>
    </source>
</evidence>
<dbReference type="EMBL" id="LT546645">
    <property type="protein sequence ID" value="SAI67966.1"/>
    <property type="molecule type" value="Genomic_DNA"/>
</dbReference>
<dbReference type="KEGG" id="btrm:SAMEA390648701022"/>
<keyword evidence="8" id="KW-1185">Reference proteome</keyword>
<comment type="similarity">
    <text evidence="1">Belongs to the GMC oxidoreductase family.</text>
</comment>
<accession>A0A146ARD8</accession>
<dbReference type="GeneID" id="56587574"/>
<dbReference type="eggNOG" id="COG2303">
    <property type="taxonomic scope" value="Bacteria"/>
</dbReference>
<dbReference type="OrthoDB" id="9787779at2"/>
<dbReference type="Proteomes" id="UP000076825">
    <property type="component" value="Chromosome 1"/>
</dbReference>
<evidence type="ECO:0000256" key="1">
    <source>
        <dbReference type="ARBA" id="ARBA00010790"/>
    </source>
</evidence>
<keyword evidence="4 7" id="KW-0560">Oxidoreductase</keyword>
<evidence type="ECO:0000259" key="5">
    <source>
        <dbReference type="Pfam" id="PF00732"/>
    </source>
</evidence>
<evidence type="ECO:0000259" key="6">
    <source>
        <dbReference type="Pfam" id="PF05199"/>
    </source>
</evidence>
<name>A0A146ARD8_9BORD</name>
<dbReference type="PANTHER" id="PTHR46056:SF12">
    <property type="entry name" value="LONG-CHAIN-ALCOHOL OXIDASE"/>
    <property type="match status" value="1"/>
</dbReference>
<dbReference type="SUPFAM" id="SSF54373">
    <property type="entry name" value="FAD-linked reductases, C-terminal domain"/>
    <property type="match status" value="1"/>
</dbReference>
<evidence type="ECO:0000256" key="2">
    <source>
        <dbReference type="ARBA" id="ARBA00022630"/>
    </source>
</evidence>
<reference evidence="7 8" key="1">
    <citation type="submission" date="2016-04" db="EMBL/GenBank/DDBJ databases">
        <authorList>
            <consortium name="Pathogen Informatics"/>
        </authorList>
    </citation>
    <scope>NUCLEOTIDE SEQUENCE [LARGE SCALE GENOMIC DNA]</scope>
    <source>
        <strain evidence="7 8">H044680328</strain>
    </source>
</reference>
<dbReference type="PANTHER" id="PTHR46056">
    <property type="entry name" value="LONG-CHAIN-ALCOHOL OXIDASE"/>
    <property type="match status" value="1"/>
</dbReference>
<organism evidence="7 8">
    <name type="scientific">Bordetella trematum</name>
    <dbReference type="NCBI Taxonomy" id="123899"/>
    <lineage>
        <taxon>Bacteria</taxon>
        <taxon>Pseudomonadati</taxon>
        <taxon>Pseudomonadota</taxon>
        <taxon>Betaproteobacteria</taxon>
        <taxon>Burkholderiales</taxon>
        <taxon>Alcaligenaceae</taxon>
        <taxon>Bordetella</taxon>
    </lineage>
</organism>
<gene>
    <name evidence="7" type="ORF">SAMEA3906487_01022</name>
</gene>
<dbReference type="SUPFAM" id="SSF51905">
    <property type="entry name" value="FAD/NAD(P)-binding domain"/>
    <property type="match status" value="1"/>
</dbReference>
<evidence type="ECO:0000313" key="7">
    <source>
        <dbReference type="EMBL" id="SAI67966.1"/>
    </source>
</evidence>
<dbReference type="InterPro" id="IPR007867">
    <property type="entry name" value="GMC_OxRtase_C"/>
</dbReference>
<dbReference type="EC" id="1.1.99.3" evidence="7"/>
<dbReference type="RefSeq" id="WP_025515069.1">
    <property type="nucleotide sequence ID" value="NZ_CP016340.1"/>
</dbReference>